<feature type="transmembrane region" description="Helical" evidence="5">
    <location>
        <begin position="296"/>
        <end position="315"/>
    </location>
</feature>
<feature type="transmembrane region" description="Helical" evidence="5">
    <location>
        <begin position="151"/>
        <end position="167"/>
    </location>
</feature>
<dbReference type="InterPro" id="IPR007016">
    <property type="entry name" value="O-antigen_ligase-rel_domated"/>
</dbReference>
<evidence type="ECO:0000256" key="3">
    <source>
        <dbReference type="ARBA" id="ARBA00022989"/>
    </source>
</evidence>
<dbReference type="Pfam" id="PF04932">
    <property type="entry name" value="Wzy_C"/>
    <property type="match status" value="1"/>
</dbReference>
<dbReference type="AlphaFoldDB" id="A0A2U2BXK8"/>
<proteinExistence type="predicted"/>
<feature type="transmembrane region" description="Helical" evidence="5">
    <location>
        <begin position="22"/>
        <end position="42"/>
    </location>
</feature>
<organism evidence="7 8">
    <name type="scientific">Marinicauda salina</name>
    <dbReference type="NCBI Taxonomy" id="2135793"/>
    <lineage>
        <taxon>Bacteria</taxon>
        <taxon>Pseudomonadati</taxon>
        <taxon>Pseudomonadota</taxon>
        <taxon>Alphaproteobacteria</taxon>
        <taxon>Maricaulales</taxon>
        <taxon>Maricaulaceae</taxon>
        <taxon>Marinicauda</taxon>
    </lineage>
</organism>
<evidence type="ECO:0000259" key="6">
    <source>
        <dbReference type="Pfam" id="PF04932"/>
    </source>
</evidence>
<accession>A0A2U2BXK8</accession>
<keyword evidence="4 5" id="KW-0472">Membrane</keyword>
<evidence type="ECO:0000256" key="5">
    <source>
        <dbReference type="SAM" id="Phobius"/>
    </source>
</evidence>
<evidence type="ECO:0000313" key="7">
    <source>
        <dbReference type="EMBL" id="PWE18742.1"/>
    </source>
</evidence>
<comment type="subcellular location">
    <subcellularLocation>
        <location evidence="1">Membrane</location>
        <topology evidence="1">Multi-pass membrane protein</topology>
    </subcellularLocation>
</comment>
<feature type="transmembrane region" description="Helical" evidence="5">
    <location>
        <begin position="125"/>
        <end position="145"/>
    </location>
</feature>
<reference evidence="8" key="1">
    <citation type="submission" date="2018-05" db="EMBL/GenBank/DDBJ databases">
        <authorList>
            <person name="Liu B.-T."/>
        </authorList>
    </citation>
    <scope>NUCLEOTIDE SEQUENCE [LARGE SCALE GENOMIC DNA]</scope>
    <source>
        <strain evidence="8">WD6-1</strain>
    </source>
</reference>
<sequence length="367" mass="39482">MLAIEWICLSWLWSPYDRPDQLLKLALLTPLFAMIPLAAAQATGRALRTLRTMVVFSAAAALLYFLFEAGTNGVITYSFKIAFEGYTGGLEALQGHIDRNLSRGSFAVLMLSGPAAMLLWRAGGAFLRCAAVGVWLAALFASNAFDVTANMIAFLAATGAAALAIAFPRRTLQAALVVTALSILFAPAMMRFLIDALPDDALNRLPLSWAMRIEIWRETAGLIAERPIFGHGLDAARVLSRPAELRGVEFDLIPLHAHNAGLQIWLETGLVGAMLTTAACMLAAAGLERRAPSSPVAAGLVFAFTLWVVAVSVGYGLWQEWHHAGLALALTAALSLKPDRARAAPRDGGEHEHDRAGRERFARLLAE</sequence>
<keyword evidence="3 5" id="KW-1133">Transmembrane helix</keyword>
<keyword evidence="2 5" id="KW-0812">Transmembrane</keyword>
<evidence type="ECO:0000256" key="1">
    <source>
        <dbReference type="ARBA" id="ARBA00004141"/>
    </source>
</evidence>
<dbReference type="PANTHER" id="PTHR37422">
    <property type="entry name" value="TEICHURONIC ACID BIOSYNTHESIS PROTEIN TUAE"/>
    <property type="match status" value="1"/>
</dbReference>
<protein>
    <recommendedName>
        <fullName evidence="6">O-antigen ligase-related domain-containing protein</fullName>
    </recommendedName>
</protein>
<name>A0A2U2BXK8_9PROT</name>
<evidence type="ECO:0000256" key="2">
    <source>
        <dbReference type="ARBA" id="ARBA00022692"/>
    </source>
</evidence>
<comment type="caution">
    <text evidence="7">The sequence shown here is derived from an EMBL/GenBank/DDBJ whole genome shotgun (WGS) entry which is preliminary data.</text>
</comment>
<dbReference type="Proteomes" id="UP000245168">
    <property type="component" value="Unassembled WGS sequence"/>
</dbReference>
<dbReference type="EMBL" id="QEXV01000001">
    <property type="protein sequence ID" value="PWE18742.1"/>
    <property type="molecule type" value="Genomic_DNA"/>
</dbReference>
<feature type="domain" description="O-antigen ligase-related" evidence="6">
    <location>
        <begin position="148"/>
        <end position="275"/>
    </location>
</feature>
<dbReference type="GO" id="GO:0016020">
    <property type="term" value="C:membrane"/>
    <property type="evidence" value="ECO:0007669"/>
    <property type="project" value="UniProtKB-SubCell"/>
</dbReference>
<keyword evidence="8" id="KW-1185">Reference proteome</keyword>
<gene>
    <name evidence="7" type="ORF">DDZ18_03880</name>
</gene>
<evidence type="ECO:0000313" key="8">
    <source>
        <dbReference type="Proteomes" id="UP000245168"/>
    </source>
</evidence>
<feature type="transmembrane region" description="Helical" evidence="5">
    <location>
        <begin position="49"/>
        <end position="67"/>
    </location>
</feature>
<feature type="transmembrane region" description="Helical" evidence="5">
    <location>
        <begin position="174"/>
        <end position="194"/>
    </location>
</feature>
<dbReference type="InterPro" id="IPR051533">
    <property type="entry name" value="WaaL-like"/>
</dbReference>
<dbReference type="PANTHER" id="PTHR37422:SF13">
    <property type="entry name" value="LIPOPOLYSACCHARIDE BIOSYNTHESIS PROTEIN PA4999-RELATED"/>
    <property type="match status" value="1"/>
</dbReference>
<evidence type="ECO:0000256" key="4">
    <source>
        <dbReference type="ARBA" id="ARBA00023136"/>
    </source>
</evidence>
<feature type="transmembrane region" description="Helical" evidence="5">
    <location>
        <begin position="264"/>
        <end position="284"/>
    </location>
</feature>